<accession>A0A0A9GIY6</accession>
<evidence type="ECO:0000313" key="1">
    <source>
        <dbReference type="EMBL" id="JAE20608.1"/>
    </source>
</evidence>
<protein>
    <submittedName>
        <fullName evidence="1">Uncharacterized protein</fullName>
    </submittedName>
</protein>
<reference evidence="1" key="1">
    <citation type="submission" date="2014-09" db="EMBL/GenBank/DDBJ databases">
        <authorList>
            <person name="Magalhaes I.L.F."/>
            <person name="Oliveira U."/>
            <person name="Santos F.R."/>
            <person name="Vidigal T.H.D.A."/>
            <person name="Brescovit A.D."/>
            <person name="Santos A.J."/>
        </authorList>
    </citation>
    <scope>NUCLEOTIDE SEQUENCE</scope>
    <source>
        <tissue evidence="1">Shoot tissue taken approximately 20 cm above the soil surface</tissue>
    </source>
</reference>
<dbReference type="EMBL" id="GBRH01177288">
    <property type="protein sequence ID" value="JAE20608.1"/>
    <property type="molecule type" value="Transcribed_RNA"/>
</dbReference>
<name>A0A0A9GIY6_ARUDO</name>
<organism evidence="1">
    <name type="scientific">Arundo donax</name>
    <name type="common">Giant reed</name>
    <name type="synonym">Donax arundinaceus</name>
    <dbReference type="NCBI Taxonomy" id="35708"/>
    <lineage>
        <taxon>Eukaryota</taxon>
        <taxon>Viridiplantae</taxon>
        <taxon>Streptophyta</taxon>
        <taxon>Embryophyta</taxon>
        <taxon>Tracheophyta</taxon>
        <taxon>Spermatophyta</taxon>
        <taxon>Magnoliopsida</taxon>
        <taxon>Liliopsida</taxon>
        <taxon>Poales</taxon>
        <taxon>Poaceae</taxon>
        <taxon>PACMAD clade</taxon>
        <taxon>Arundinoideae</taxon>
        <taxon>Arundineae</taxon>
        <taxon>Arundo</taxon>
    </lineage>
</organism>
<sequence>MCLFGLQVSSFFCAVFSLYTEGSHEENVEINPAFLFTSHLTSLESLLWLSTMKKFCIHPFTMLLCHFWLLTDYGAISE</sequence>
<proteinExistence type="predicted"/>
<reference evidence="1" key="2">
    <citation type="journal article" date="2015" name="Data Brief">
        <title>Shoot transcriptome of the giant reed, Arundo donax.</title>
        <authorList>
            <person name="Barrero R.A."/>
            <person name="Guerrero F.D."/>
            <person name="Moolhuijzen P."/>
            <person name="Goolsby J.A."/>
            <person name="Tidwell J."/>
            <person name="Bellgard S.E."/>
            <person name="Bellgard M.I."/>
        </authorList>
    </citation>
    <scope>NUCLEOTIDE SEQUENCE</scope>
    <source>
        <tissue evidence="1">Shoot tissue taken approximately 20 cm above the soil surface</tissue>
    </source>
</reference>
<dbReference type="AlphaFoldDB" id="A0A0A9GIY6"/>